<dbReference type="PANTHER" id="PTHR43116:SF3">
    <property type="entry name" value="CLASS I PEPTIDE CHAIN RELEASE FACTOR"/>
    <property type="match status" value="1"/>
</dbReference>
<comment type="similarity">
    <text evidence="1 4">Belongs to the prokaryotic/mitochondrial release factor family.</text>
</comment>
<dbReference type="Pfam" id="PF00472">
    <property type="entry name" value="RF-1"/>
    <property type="match status" value="1"/>
</dbReference>
<proteinExistence type="inferred from homology"/>
<keyword evidence="6" id="KW-0175">Coiled coil</keyword>
<dbReference type="KEGG" id="cavi:CAV_0859"/>
<dbReference type="PANTHER" id="PTHR43116">
    <property type="entry name" value="PEPTIDE CHAIN RELEASE FACTOR 2"/>
    <property type="match status" value="1"/>
</dbReference>
<keyword evidence="3 4" id="KW-0648">Protein biosynthesis</keyword>
<evidence type="ECO:0000256" key="4">
    <source>
        <dbReference type="HAMAP-Rule" id="MF_00094"/>
    </source>
</evidence>
<comment type="subcellular location">
    <subcellularLocation>
        <location evidence="4">Cytoplasm</location>
    </subcellularLocation>
</comment>
<evidence type="ECO:0000313" key="8">
    <source>
        <dbReference type="EMBL" id="ASQ30522.1"/>
    </source>
</evidence>
<comment type="function">
    <text evidence="4">Peptide chain release factor 2 directs the termination of translation in response to the peptide chain termination codons UGA and UAA.</text>
</comment>
<dbReference type="Gene3D" id="1.20.58.410">
    <property type="entry name" value="Release factor"/>
    <property type="match status" value="1"/>
</dbReference>
<dbReference type="InterPro" id="IPR005139">
    <property type="entry name" value="PCRF"/>
</dbReference>
<dbReference type="SMART" id="SM00937">
    <property type="entry name" value="PCRF"/>
    <property type="match status" value="1"/>
</dbReference>
<dbReference type="Pfam" id="PF03462">
    <property type="entry name" value="PCRF"/>
    <property type="match status" value="1"/>
</dbReference>
<feature type="modified residue" description="N5-methylglutamine" evidence="4">
    <location>
        <position position="251"/>
    </location>
</feature>
<gene>
    <name evidence="4 8" type="primary">prfB</name>
    <name evidence="8" type="ORF">CAV_0859</name>
</gene>
<accession>A0A222MYA0</accession>
<dbReference type="OrthoDB" id="9806673at2"/>
<keyword evidence="9" id="KW-1185">Reference proteome</keyword>
<dbReference type="FunFam" id="3.30.160.20:FF:000010">
    <property type="entry name" value="Peptide chain release factor 2"/>
    <property type="match status" value="1"/>
</dbReference>
<dbReference type="GO" id="GO:0005737">
    <property type="term" value="C:cytoplasm"/>
    <property type="evidence" value="ECO:0007669"/>
    <property type="project" value="UniProtKB-SubCell"/>
</dbReference>
<evidence type="ECO:0000256" key="5">
    <source>
        <dbReference type="NCBIfam" id="TIGR00020"/>
    </source>
</evidence>
<name>A0A222MYA0_9BACT</name>
<dbReference type="InterPro" id="IPR004374">
    <property type="entry name" value="PrfB"/>
</dbReference>
<evidence type="ECO:0000259" key="7">
    <source>
        <dbReference type="PROSITE" id="PS00745"/>
    </source>
</evidence>
<reference evidence="8 9" key="1">
    <citation type="submission" date="2017-07" db="EMBL/GenBank/DDBJ databases">
        <title>Analysis of two Campylobacter avium genomes and identification of a novel hippuricase gene.</title>
        <authorList>
            <person name="Miller W.G."/>
            <person name="Chapman M.H."/>
            <person name="Yee E."/>
            <person name="Revez J."/>
            <person name="Bono J.L."/>
            <person name="Rossi M."/>
        </authorList>
    </citation>
    <scope>NUCLEOTIDE SEQUENCE [LARGE SCALE GENOMIC DNA]</scope>
    <source>
        <strain evidence="8 9">LMG 24591</strain>
    </source>
</reference>
<comment type="PTM">
    <text evidence="4">Methylated by PrmC. Methylation increases the termination efficiency of RF2.</text>
</comment>
<feature type="coiled-coil region" evidence="6">
    <location>
        <begin position="52"/>
        <end position="115"/>
    </location>
</feature>
<dbReference type="SUPFAM" id="SSF75620">
    <property type="entry name" value="Release factor"/>
    <property type="match status" value="1"/>
</dbReference>
<dbReference type="EMBL" id="CP022347">
    <property type="protein sequence ID" value="ASQ30522.1"/>
    <property type="molecule type" value="Genomic_DNA"/>
</dbReference>
<evidence type="ECO:0000256" key="2">
    <source>
        <dbReference type="ARBA" id="ARBA00022481"/>
    </source>
</evidence>
<dbReference type="InterPro" id="IPR000352">
    <property type="entry name" value="Pep_chain_release_fac_I"/>
</dbReference>
<dbReference type="PROSITE" id="PS00745">
    <property type="entry name" value="RF_PROK_I"/>
    <property type="match status" value="1"/>
</dbReference>
<evidence type="ECO:0000256" key="3">
    <source>
        <dbReference type="ARBA" id="ARBA00022917"/>
    </source>
</evidence>
<evidence type="ECO:0000256" key="1">
    <source>
        <dbReference type="ARBA" id="ARBA00010835"/>
    </source>
</evidence>
<dbReference type="HAMAP" id="MF_00094">
    <property type="entry name" value="Rel_fac_2"/>
    <property type="match status" value="1"/>
</dbReference>
<dbReference type="Gene3D" id="3.30.70.1660">
    <property type="match status" value="1"/>
</dbReference>
<evidence type="ECO:0000313" key="9">
    <source>
        <dbReference type="Proteomes" id="UP000201169"/>
    </source>
</evidence>
<dbReference type="AlphaFoldDB" id="A0A222MYA0"/>
<keyword evidence="4" id="KW-0963">Cytoplasm</keyword>
<protein>
    <recommendedName>
        <fullName evidence="4 5">Peptide chain release factor 2</fullName>
        <shortName evidence="4">RF-2</shortName>
    </recommendedName>
</protein>
<dbReference type="Gene3D" id="3.30.160.20">
    <property type="match status" value="1"/>
</dbReference>
<sequence length="364" mass="41333">MDNYEYSELLKTLQNKVDNIRSIINPDQGLKRLKEISELENSPDFWQDVKRAGILGKEKTKLENLLKQYENAKNSINDAKELFDLANLENDEETLKALFEDSKNLEESIVSLEIAMLLSDEKDSKNAIVSIHPGAGGTESNDWASMLYRMYLRFCEREGFKVETLDFQEGEEAGIKDVSFLVKGDNAYGYLKAENGIHRLVRTSPFDSAGRRHTSFCSVMVSAELDDDIEIDIEDKDIRIDYYRASGAGGQHINKTESAVRITHFPSGIVVQCQNDRSQHKNKATAMKMLKSRLYELELMKQEAQNNAGEKSDIAWGHQIRSYVLFPYQQVKDNRSNEAFSNVEAILDGDIKKLIEGVLIALKS</sequence>
<dbReference type="InterPro" id="IPR045853">
    <property type="entry name" value="Pep_chain_release_fac_I_sf"/>
</dbReference>
<evidence type="ECO:0000256" key="6">
    <source>
        <dbReference type="SAM" id="Coils"/>
    </source>
</evidence>
<organism evidence="8 9">
    <name type="scientific">Campylobacter avium LMG 24591</name>
    <dbReference type="NCBI Taxonomy" id="522484"/>
    <lineage>
        <taxon>Bacteria</taxon>
        <taxon>Pseudomonadati</taxon>
        <taxon>Campylobacterota</taxon>
        <taxon>Epsilonproteobacteria</taxon>
        <taxon>Campylobacterales</taxon>
        <taxon>Campylobacteraceae</taxon>
        <taxon>Campylobacter</taxon>
    </lineage>
</organism>
<dbReference type="GO" id="GO:0016149">
    <property type="term" value="F:translation release factor activity, codon specific"/>
    <property type="evidence" value="ECO:0007669"/>
    <property type="project" value="UniProtKB-UniRule"/>
</dbReference>
<dbReference type="RefSeq" id="WP_094325278.1">
    <property type="nucleotide sequence ID" value="NZ_CP022347.1"/>
</dbReference>
<dbReference type="NCBIfam" id="TIGR00020">
    <property type="entry name" value="prfB"/>
    <property type="match status" value="1"/>
</dbReference>
<keyword evidence="2 4" id="KW-0488">Methylation</keyword>
<dbReference type="Proteomes" id="UP000201169">
    <property type="component" value="Chromosome"/>
</dbReference>
<feature type="domain" description="Prokaryotic-type class I peptide chain release factors" evidence="7">
    <location>
        <begin position="244"/>
        <end position="260"/>
    </location>
</feature>